<sequence length="241" mass="26064">MPFSADGHLPHGRCGSKLRGQFPLACGLGSPASRQVWIETNNVGQFGLLSARHLPHGRCGSKHGVAAALAVRHGHLPHGRCGSKRVGQVAALDGRCHLPHGRCGSKLKNIRREHHGRESPASRQVWIETIARPNEFGRNRSPASRQVWIETLLFCAEVRRSCHLPHGRCGSKLPGHLLGPVHVGSPASRQVWIETSLIQRPRLRCRCHLPHGRCGSKPTDGAAVAAVSGHLPHGRCGSKPP</sequence>
<dbReference type="EMBL" id="MWWZ01000020">
    <property type="protein sequence ID" value="OZG64008.1"/>
    <property type="molecule type" value="Genomic_DNA"/>
</dbReference>
<comment type="caution">
    <text evidence="1">The sequence shown here is derived from an EMBL/GenBank/DDBJ whole genome shotgun (WGS) entry which is preliminary data.</text>
</comment>
<evidence type="ECO:0000313" key="2">
    <source>
        <dbReference type="Proteomes" id="UP000216057"/>
    </source>
</evidence>
<gene>
    <name evidence="1" type="ORF">BEUL_2298</name>
</gene>
<proteinExistence type="predicted"/>
<evidence type="ECO:0000313" key="1">
    <source>
        <dbReference type="EMBL" id="OZG64008.1"/>
    </source>
</evidence>
<protein>
    <submittedName>
        <fullName evidence="1">NAD+-dependent alcohol dehydrogenase</fullName>
    </submittedName>
</protein>
<name>A0A261FY37_9BIFI</name>
<reference evidence="1 2" key="1">
    <citation type="journal article" date="2017" name="BMC Genomics">
        <title>Comparative genomic and phylogenomic analyses of the Bifidobacteriaceae family.</title>
        <authorList>
            <person name="Lugli G.A."/>
            <person name="Milani C."/>
            <person name="Turroni F."/>
            <person name="Duranti S."/>
            <person name="Mancabelli L."/>
            <person name="Mangifesta M."/>
            <person name="Ferrario C."/>
            <person name="Modesto M."/>
            <person name="Mattarelli P."/>
            <person name="Jiri K."/>
            <person name="van Sinderen D."/>
            <person name="Ventura M."/>
        </authorList>
    </citation>
    <scope>NUCLEOTIDE SEQUENCE [LARGE SCALE GENOMIC DNA]</scope>
    <source>
        <strain evidence="1 2">DSM 100216</strain>
    </source>
</reference>
<dbReference type="AlphaFoldDB" id="A0A261FY37"/>
<organism evidence="1 2">
    <name type="scientific">Bifidobacterium eulemuris</name>
    <dbReference type="NCBI Taxonomy" id="1765219"/>
    <lineage>
        <taxon>Bacteria</taxon>
        <taxon>Bacillati</taxon>
        <taxon>Actinomycetota</taxon>
        <taxon>Actinomycetes</taxon>
        <taxon>Bifidobacteriales</taxon>
        <taxon>Bifidobacteriaceae</taxon>
        <taxon>Bifidobacterium</taxon>
    </lineage>
</organism>
<dbReference type="Proteomes" id="UP000216057">
    <property type="component" value="Unassembled WGS sequence"/>
</dbReference>
<accession>A0A261FY37</accession>